<evidence type="ECO:0000313" key="1">
    <source>
        <dbReference type="EMBL" id="QBP41099.1"/>
    </source>
</evidence>
<dbReference type="RefSeq" id="WP_134209756.1">
    <property type="nucleotide sequence ID" value="NZ_CP038015.1"/>
</dbReference>
<accession>A0A4P6ZYF2</accession>
<dbReference type="GO" id="GO:0008483">
    <property type="term" value="F:transaminase activity"/>
    <property type="evidence" value="ECO:0007669"/>
    <property type="project" value="UniProtKB-KW"/>
</dbReference>
<dbReference type="AlphaFoldDB" id="A0A4P6ZYF2"/>
<gene>
    <name evidence="1" type="ORF">E2636_08155</name>
</gene>
<keyword evidence="1" id="KW-0032">Aminotransferase</keyword>
<protein>
    <submittedName>
        <fullName evidence="1">Branched-chain amino acid aminotransferase</fullName>
    </submittedName>
</protein>
<dbReference type="OrthoDB" id="2436979at2"/>
<proteinExistence type="predicted"/>
<name>A0A4P6ZYF2_9BACL</name>
<dbReference type="Proteomes" id="UP000294292">
    <property type="component" value="Chromosome"/>
</dbReference>
<evidence type="ECO:0000313" key="2">
    <source>
        <dbReference type="Proteomes" id="UP000294292"/>
    </source>
</evidence>
<keyword evidence="2" id="KW-1185">Reference proteome</keyword>
<dbReference type="KEGG" id="panc:E2636_08155"/>
<organism evidence="1 2">
    <name type="scientific">Paenisporosarcina antarctica</name>
    <dbReference type="NCBI Taxonomy" id="417367"/>
    <lineage>
        <taxon>Bacteria</taxon>
        <taxon>Bacillati</taxon>
        <taxon>Bacillota</taxon>
        <taxon>Bacilli</taxon>
        <taxon>Bacillales</taxon>
        <taxon>Caryophanaceae</taxon>
        <taxon>Paenisporosarcina</taxon>
    </lineage>
</organism>
<dbReference type="EMBL" id="CP038015">
    <property type="protein sequence ID" value="QBP41099.1"/>
    <property type="molecule type" value="Genomic_DNA"/>
</dbReference>
<keyword evidence="1" id="KW-0808">Transferase</keyword>
<sequence length="199" mass="23480">MLKKQLEKHIAYALTTEEKKLNLYPEEKEYVVKHQLLSSNIVVVDVDSDTRYFNAVIERCNKETEELLSKEKLSFLTQPLNYLKVHRNEFLYVESTSLENIGVDSIALEFDEVFEAYTAMMGLKLQKKFGDAIKTHFDDHLQGDKTEYSVLFSIEDGMWHVNFPINFVDHFHMEMSLKEAYELIYRFLFTLVEDVEDNQ</sequence>
<reference evidence="1 2" key="1">
    <citation type="submission" date="2019-03" db="EMBL/GenBank/DDBJ databases">
        <title>Complete genome sequence of Paenisporosarcina antarctica CGMCC 1.6503T.</title>
        <authorList>
            <person name="Rong J.-C."/>
            <person name="Chi N.-Y."/>
            <person name="Zhang Q.-F."/>
        </authorList>
    </citation>
    <scope>NUCLEOTIDE SEQUENCE [LARGE SCALE GENOMIC DNA]</scope>
    <source>
        <strain evidence="1 2">CGMCC 1.6503</strain>
    </source>
</reference>